<gene>
    <name evidence="3" type="primary">LYRM5</name>
</gene>
<comment type="similarity">
    <text evidence="1">Belongs to the complex I LYR family.</text>
</comment>
<dbReference type="PANTHER" id="PTHR21024:SF0">
    <property type="entry name" value="ELECTRON TRANSFER FLAVOPROTEIN REGULATORY FACTOR 1"/>
    <property type="match status" value="1"/>
</dbReference>
<sequence length="113" mass="13307">MDNWAAMALGYQSIHNNSVDKQKDGNNSEDMSQRSKVISLYKQLIYLGKDYPKDPSSFQRKCHDAFARNKKLSDPDEIEACITKGEYIVKELEAMYKLKKYRTIKRRYYDEPL</sequence>
<protein>
    <submittedName>
        <fullName evidence="3">LYR motif-containing protein 5</fullName>
    </submittedName>
</protein>
<dbReference type="GO" id="GO:0005739">
    <property type="term" value="C:mitochondrion"/>
    <property type="evidence" value="ECO:0007669"/>
    <property type="project" value="TreeGrafter"/>
</dbReference>
<dbReference type="GO" id="GO:0090324">
    <property type="term" value="P:negative regulation of oxidative phosphorylation"/>
    <property type="evidence" value="ECO:0007669"/>
    <property type="project" value="InterPro"/>
</dbReference>
<dbReference type="AlphaFoldDB" id="D3PIA0"/>
<dbReference type="OMA" id="KQRCYSD"/>
<dbReference type="OrthoDB" id="10258445at2759"/>
<dbReference type="GO" id="GO:0022904">
    <property type="term" value="P:respiratory electron transport chain"/>
    <property type="evidence" value="ECO:0007669"/>
    <property type="project" value="TreeGrafter"/>
</dbReference>
<evidence type="ECO:0000259" key="2">
    <source>
        <dbReference type="Pfam" id="PF05347"/>
    </source>
</evidence>
<evidence type="ECO:0000256" key="1">
    <source>
        <dbReference type="ARBA" id="ARBA00009508"/>
    </source>
</evidence>
<dbReference type="InterPro" id="IPR008011">
    <property type="entry name" value="Complex1_LYR_dom"/>
</dbReference>
<feature type="domain" description="Complex 1 LYR protein" evidence="2">
    <location>
        <begin position="36"/>
        <end position="86"/>
    </location>
</feature>
<name>D3PIA0_LEPSM</name>
<accession>D3PIA0</accession>
<organism evidence="3">
    <name type="scientific">Lepeophtheirus salmonis</name>
    <name type="common">Salmon louse</name>
    <name type="synonym">Caligus salmonis</name>
    <dbReference type="NCBI Taxonomy" id="72036"/>
    <lineage>
        <taxon>Eukaryota</taxon>
        <taxon>Metazoa</taxon>
        <taxon>Ecdysozoa</taxon>
        <taxon>Arthropoda</taxon>
        <taxon>Crustacea</taxon>
        <taxon>Multicrustacea</taxon>
        <taxon>Hexanauplia</taxon>
        <taxon>Copepoda</taxon>
        <taxon>Siphonostomatoida</taxon>
        <taxon>Caligidae</taxon>
        <taxon>Lepeophtheirus</taxon>
    </lineage>
</organism>
<dbReference type="Pfam" id="PF05347">
    <property type="entry name" value="Complex1_LYR"/>
    <property type="match status" value="1"/>
</dbReference>
<reference evidence="3" key="1">
    <citation type="submission" date="2010-03" db="EMBL/GenBank/DDBJ databases">
        <title>Atlantic Lepeophtheirus salmonis ESTs and full-length cDNAs.</title>
        <authorList>
            <person name="Yasuike M."/>
            <person name="von Schalburg K."/>
            <person name="Cooper G."/>
            <person name="Leong J."/>
            <person name="Nilsen F."/>
            <person name="Jones S.R.M."/>
            <person name="Koop B.F."/>
        </authorList>
    </citation>
    <scope>NUCLEOTIDE SEQUENCE</scope>
    <source>
        <strain evidence="3">Atlantic form</strain>
        <tissue evidence="3">Mixed tissue</tissue>
    </source>
</reference>
<proteinExistence type="evidence at transcript level"/>
<dbReference type="PANTHER" id="PTHR21024">
    <property type="entry name" value="GROWTH HORMONE-INDUCIBLE SOLUBLE PROTEIN-RELATED"/>
    <property type="match status" value="1"/>
</dbReference>
<dbReference type="InterPro" id="IPR052000">
    <property type="entry name" value="ETFRF1"/>
</dbReference>
<dbReference type="InterPro" id="IPR045296">
    <property type="entry name" value="Complex1_LYR_ETFRF1_LYRM5"/>
</dbReference>
<dbReference type="EMBL" id="BT121356">
    <property type="protein sequence ID" value="ADD38286.1"/>
    <property type="molecule type" value="mRNA"/>
</dbReference>
<dbReference type="CDD" id="cd20265">
    <property type="entry name" value="Complex1_LYR_ETFRF1_LYRM5"/>
    <property type="match status" value="1"/>
</dbReference>
<evidence type="ECO:0000313" key="3">
    <source>
        <dbReference type="EMBL" id="ADD38286.1"/>
    </source>
</evidence>